<reference evidence="3" key="1">
    <citation type="submission" date="2016-04" db="EMBL/GenBank/DDBJ databases">
        <title>Complete Genome Sequences of Twelve Strains of a Stable Defined Moderately Diverse Mouse Microbiota 2 (sDMDMm2).</title>
        <authorList>
            <person name="Uchimura Y."/>
            <person name="Wyss M."/>
            <person name="Brugiroux S."/>
            <person name="Limenitakis J.P."/>
            <person name="Stecher B."/>
            <person name="McCoy K.D."/>
            <person name="Macpherson A.J."/>
        </authorList>
    </citation>
    <scope>NUCLEOTIDE SEQUENCE [LARGE SCALE GENOMIC DNA]</scope>
    <source>
        <strain evidence="3">I48</strain>
    </source>
</reference>
<protein>
    <submittedName>
        <fullName evidence="2">Uncharacterized protein</fullName>
    </submittedName>
</protein>
<keyword evidence="1" id="KW-0812">Transmembrane</keyword>
<proteinExistence type="predicted"/>
<keyword evidence="3" id="KW-1185">Reference proteome</keyword>
<dbReference type="Proteomes" id="UP000092631">
    <property type="component" value="Chromosome"/>
</dbReference>
<feature type="transmembrane region" description="Helical" evidence="1">
    <location>
        <begin position="7"/>
        <end position="27"/>
    </location>
</feature>
<dbReference type="KEGG" id="bcae:A4V03_03460"/>
<keyword evidence="1" id="KW-0472">Membrane</keyword>
<dbReference type="AlphaFoldDB" id="A0A1C7GVZ9"/>
<gene>
    <name evidence="2" type="ORF">A4V03_03460</name>
</gene>
<sequence length="116" mass="13382">MNKPNKPIVIFTILQFTIYYLSVWKVYNITTTCQFPCKGTKTVGFHQHSKFFSMFGIDSFLKQDFGCWLSFAPGHHLTGGLYYPVIMKHSFPVSDKADIIFLSGIKHEFRSVVIHL</sequence>
<evidence type="ECO:0000313" key="2">
    <source>
        <dbReference type="EMBL" id="ANU56748.1"/>
    </source>
</evidence>
<evidence type="ECO:0000313" key="3">
    <source>
        <dbReference type="Proteomes" id="UP000092631"/>
    </source>
</evidence>
<organism evidence="2 3">
    <name type="scientific">Bacteroides caecimuris</name>
    <dbReference type="NCBI Taxonomy" id="1796613"/>
    <lineage>
        <taxon>Bacteria</taxon>
        <taxon>Pseudomonadati</taxon>
        <taxon>Bacteroidota</taxon>
        <taxon>Bacteroidia</taxon>
        <taxon>Bacteroidales</taxon>
        <taxon>Bacteroidaceae</taxon>
        <taxon>Bacteroides</taxon>
    </lineage>
</organism>
<name>A0A1C7GVZ9_9BACE</name>
<keyword evidence="1" id="KW-1133">Transmembrane helix</keyword>
<accession>A0A1C7GVZ9</accession>
<evidence type="ECO:0000256" key="1">
    <source>
        <dbReference type="SAM" id="Phobius"/>
    </source>
</evidence>
<dbReference type="EMBL" id="CP015401">
    <property type="protein sequence ID" value="ANU56748.1"/>
    <property type="molecule type" value="Genomic_DNA"/>
</dbReference>